<reference evidence="8 9" key="1">
    <citation type="submission" date="2020-08" db="EMBL/GenBank/DDBJ databases">
        <title>Genome sequence of Sphingomonas sediminicola KACC 15039T.</title>
        <authorList>
            <person name="Hyun D.-W."/>
            <person name="Bae J.-W."/>
        </authorList>
    </citation>
    <scope>NUCLEOTIDE SEQUENCE [LARGE SCALE GENOMIC DNA]</scope>
    <source>
        <strain evidence="8 9">KACC 15039</strain>
    </source>
</reference>
<dbReference type="Gene3D" id="1.10.630.10">
    <property type="entry name" value="Cytochrome P450"/>
    <property type="match status" value="1"/>
</dbReference>
<keyword evidence="5 7" id="KW-0408">Iron</keyword>
<evidence type="ECO:0000256" key="5">
    <source>
        <dbReference type="ARBA" id="ARBA00023004"/>
    </source>
</evidence>
<dbReference type="InterPro" id="IPR017972">
    <property type="entry name" value="Cyt_P450_CS"/>
</dbReference>
<evidence type="ECO:0000256" key="3">
    <source>
        <dbReference type="ARBA" id="ARBA00022723"/>
    </source>
</evidence>
<evidence type="ECO:0000313" key="8">
    <source>
        <dbReference type="EMBL" id="QNP45189.1"/>
    </source>
</evidence>
<dbReference type="PROSITE" id="PS00086">
    <property type="entry name" value="CYTOCHROME_P450"/>
    <property type="match status" value="1"/>
</dbReference>
<dbReference type="Proteomes" id="UP000516105">
    <property type="component" value="Chromosome"/>
</dbReference>
<dbReference type="PANTHER" id="PTHR24291">
    <property type="entry name" value="CYTOCHROME P450 FAMILY 4"/>
    <property type="match status" value="1"/>
</dbReference>
<dbReference type="InterPro" id="IPR036396">
    <property type="entry name" value="Cyt_P450_sf"/>
</dbReference>
<dbReference type="InterPro" id="IPR050196">
    <property type="entry name" value="Cytochrome_P450_Monoox"/>
</dbReference>
<keyword evidence="9" id="KW-1185">Reference proteome</keyword>
<accession>A0ABX6T6L1</accession>
<dbReference type="PANTHER" id="PTHR24291:SF50">
    <property type="entry name" value="BIFUNCTIONAL ALBAFLAVENONE MONOOXYGENASE_TERPENE SYNTHASE"/>
    <property type="match status" value="1"/>
</dbReference>
<comment type="similarity">
    <text evidence="1 7">Belongs to the cytochrome P450 family.</text>
</comment>
<proteinExistence type="inferred from homology"/>
<dbReference type="InterPro" id="IPR001128">
    <property type="entry name" value="Cyt_P450"/>
</dbReference>
<keyword evidence="4 7" id="KW-0560">Oxidoreductase</keyword>
<dbReference type="PRINTS" id="PR00385">
    <property type="entry name" value="P450"/>
</dbReference>
<name>A0ABX6T6L1_9SPHN</name>
<dbReference type="RefSeq" id="WP_187708145.1">
    <property type="nucleotide sequence ID" value="NZ_CP060782.1"/>
</dbReference>
<evidence type="ECO:0000256" key="7">
    <source>
        <dbReference type="RuleBase" id="RU000461"/>
    </source>
</evidence>
<gene>
    <name evidence="8" type="ORF">H9L14_11080</name>
</gene>
<evidence type="ECO:0000256" key="2">
    <source>
        <dbReference type="ARBA" id="ARBA00022617"/>
    </source>
</evidence>
<dbReference type="EMBL" id="CP060782">
    <property type="protein sequence ID" value="QNP45189.1"/>
    <property type="molecule type" value="Genomic_DNA"/>
</dbReference>
<dbReference type="PRINTS" id="PR00465">
    <property type="entry name" value="EP450IV"/>
</dbReference>
<evidence type="ECO:0000256" key="4">
    <source>
        <dbReference type="ARBA" id="ARBA00023002"/>
    </source>
</evidence>
<keyword evidence="6 7" id="KW-0503">Monooxygenase</keyword>
<keyword evidence="3 7" id="KW-0479">Metal-binding</keyword>
<evidence type="ECO:0000313" key="9">
    <source>
        <dbReference type="Proteomes" id="UP000516105"/>
    </source>
</evidence>
<organism evidence="8 9">
    <name type="scientific">Sphingomonas sediminicola</name>
    <dbReference type="NCBI Taxonomy" id="386874"/>
    <lineage>
        <taxon>Bacteria</taxon>
        <taxon>Pseudomonadati</taxon>
        <taxon>Pseudomonadota</taxon>
        <taxon>Alphaproteobacteria</taxon>
        <taxon>Sphingomonadales</taxon>
        <taxon>Sphingomonadaceae</taxon>
        <taxon>Sphingomonas</taxon>
    </lineage>
</organism>
<evidence type="ECO:0000256" key="1">
    <source>
        <dbReference type="ARBA" id="ARBA00010617"/>
    </source>
</evidence>
<dbReference type="Pfam" id="PF00067">
    <property type="entry name" value="p450"/>
    <property type="match status" value="1"/>
</dbReference>
<keyword evidence="2 7" id="KW-0349">Heme</keyword>
<evidence type="ECO:0000256" key="6">
    <source>
        <dbReference type="ARBA" id="ARBA00023033"/>
    </source>
</evidence>
<sequence>MRERLGSDAPDDFVTAMIRALLDQFPREEAIELAIDNAATFYLAGHETTANLTSWTLFVLSEQPELQERVAKEARSALENGVDAGLSDRLPFLRAVVDETLRLYPPVPRFDREAVGPDMLGEHEVNSGDLVSIWPWIIQRHRNLWDEPDAFDPDRFAGRRQERHRFQYLPFGAGPRTCVGARFAMAEALTILATWLSQWRFAPVPGRKVRPSGMVTLRQEGGLPLMLSTR</sequence>
<dbReference type="InterPro" id="IPR002403">
    <property type="entry name" value="Cyt_P450_E_grp-IV"/>
</dbReference>
<protein>
    <submittedName>
        <fullName evidence="8">Cytochrome P450</fullName>
    </submittedName>
</protein>
<dbReference type="SUPFAM" id="SSF48264">
    <property type="entry name" value="Cytochrome P450"/>
    <property type="match status" value="1"/>
</dbReference>